<proteinExistence type="predicted"/>
<evidence type="ECO:0000313" key="1">
    <source>
        <dbReference type="EMBL" id="SOD38502.1"/>
    </source>
</evidence>
<protein>
    <submittedName>
        <fullName evidence="1">Uncharacterized protein</fullName>
    </submittedName>
</protein>
<gene>
    <name evidence="1" type="ORF">SAMN06273570_2921</name>
</gene>
<keyword evidence="2" id="KW-1185">Reference proteome</keyword>
<dbReference type="Proteomes" id="UP000219271">
    <property type="component" value="Unassembled WGS sequence"/>
</dbReference>
<name>A0A286BWH4_9GAMM</name>
<accession>A0A286BWH4</accession>
<organism evidence="1 2">
    <name type="scientific">Candidatus Pantoea floridensis</name>
    <dbReference type="NCBI Taxonomy" id="1938870"/>
    <lineage>
        <taxon>Bacteria</taxon>
        <taxon>Pseudomonadati</taxon>
        <taxon>Pseudomonadota</taxon>
        <taxon>Gammaproteobacteria</taxon>
        <taxon>Enterobacterales</taxon>
        <taxon>Erwiniaceae</taxon>
        <taxon>Pantoea</taxon>
    </lineage>
</organism>
<sequence length="55" mass="6074">MLVRINAHLTRPLNRGLYFFVGSPLMATWLKTAQVCKLSEKGDNPAMPVSSKGDI</sequence>
<reference evidence="2" key="1">
    <citation type="submission" date="2017-09" db="EMBL/GenBank/DDBJ databases">
        <authorList>
            <person name="Varghese N."/>
            <person name="Submissions S."/>
        </authorList>
    </citation>
    <scope>NUCLEOTIDE SEQUENCE [LARGE SCALE GENOMIC DNA]</scope>
    <source>
        <strain evidence="2">JKS000234</strain>
    </source>
</reference>
<evidence type="ECO:0000313" key="2">
    <source>
        <dbReference type="Proteomes" id="UP000219271"/>
    </source>
</evidence>
<dbReference type="AlphaFoldDB" id="A0A286BWH4"/>
<dbReference type="EMBL" id="OCMY01000001">
    <property type="protein sequence ID" value="SOD38502.1"/>
    <property type="molecule type" value="Genomic_DNA"/>
</dbReference>